<sequence length="188" mass="21127">MPKDPKAAIVRTLHRAAIYDCDSQTTILDIPWLESLSPDDPDILALEKRGWGKVLRHANLNDLTQFRKQLNDNFQPWGRKFKSFFPQVQDVGDCVDPKPFLESLDKHVGIVYPVFTTEKGLFGTAILQQIRKGDSIFIVPGCSAPLIMRLENGHWQVISQCFVDGLMCGEAKTAVDVDGCKLTEIRIS</sequence>
<gene>
    <name evidence="1" type="ORF">BDZ83DRAFT_145216</name>
</gene>
<evidence type="ECO:0000313" key="2">
    <source>
        <dbReference type="Proteomes" id="UP001244207"/>
    </source>
</evidence>
<comment type="caution">
    <text evidence="1">The sequence shown here is derived from an EMBL/GenBank/DDBJ whole genome shotgun (WGS) entry which is preliminary data.</text>
</comment>
<protein>
    <submittedName>
        <fullName evidence="1">Uncharacterized protein</fullName>
    </submittedName>
</protein>
<proteinExistence type="predicted"/>
<dbReference type="Proteomes" id="UP001244207">
    <property type="component" value="Unassembled WGS sequence"/>
</dbReference>
<keyword evidence="2" id="KW-1185">Reference proteome</keyword>
<evidence type="ECO:0000313" key="1">
    <source>
        <dbReference type="EMBL" id="KAK1709403.1"/>
    </source>
</evidence>
<dbReference type="EMBL" id="JAHMHS010000184">
    <property type="protein sequence ID" value="KAK1709403.1"/>
    <property type="molecule type" value="Genomic_DNA"/>
</dbReference>
<organism evidence="1 2">
    <name type="scientific">Glomerella acutata</name>
    <name type="common">Colletotrichum acutatum</name>
    <dbReference type="NCBI Taxonomy" id="27357"/>
    <lineage>
        <taxon>Eukaryota</taxon>
        <taxon>Fungi</taxon>
        <taxon>Dikarya</taxon>
        <taxon>Ascomycota</taxon>
        <taxon>Pezizomycotina</taxon>
        <taxon>Sordariomycetes</taxon>
        <taxon>Hypocreomycetidae</taxon>
        <taxon>Glomerellales</taxon>
        <taxon>Glomerellaceae</taxon>
        <taxon>Colletotrichum</taxon>
        <taxon>Colletotrichum acutatum species complex</taxon>
    </lineage>
</organism>
<dbReference type="AlphaFoldDB" id="A0AAD8X8Z8"/>
<dbReference type="RefSeq" id="XP_060358537.1">
    <property type="nucleotide sequence ID" value="XM_060501299.1"/>
</dbReference>
<name>A0AAD8X8Z8_GLOAC</name>
<accession>A0AAD8X8Z8</accession>
<dbReference type="GeneID" id="85385198"/>
<reference evidence="1" key="1">
    <citation type="submission" date="2021-12" db="EMBL/GenBank/DDBJ databases">
        <title>Comparative genomics, transcriptomics and evolutionary studies reveal genomic signatures of adaptation to plant cell wall in hemibiotrophic fungi.</title>
        <authorList>
            <consortium name="DOE Joint Genome Institute"/>
            <person name="Baroncelli R."/>
            <person name="Diaz J.F."/>
            <person name="Benocci T."/>
            <person name="Peng M."/>
            <person name="Battaglia E."/>
            <person name="Haridas S."/>
            <person name="Andreopoulos W."/>
            <person name="Labutti K."/>
            <person name="Pangilinan J."/>
            <person name="Floch G.L."/>
            <person name="Makela M.R."/>
            <person name="Henrissat B."/>
            <person name="Grigoriev I.V."/>
            <person name="Crouch J.A."/>
            <person name="De Vries R.P."/>
            <person name="Sukno S.A."/>
            <person name="Thon M.R."/>
        </authorList>
    </citation>
    <scope>NUCLEOTIDE SEQUENCE</scope>
    <source>
        <strain evidence="1">CBS 112980</strain>
    </source>
</reference>